<reference evidence="10" key="2">
    <citation type="submission" date="2021-02" db="EMBL/GenBank/DDBJ databases">
        <authorList>
            <person name="Kimball J.A."/>
            <person name="Haas M.W."/>
            <person name="Macchietto M."/>
            <person name="Kono T."/>
            <person name="Duquette J."/>
            <person name="Shao M."/>
        </authorList>
    </citation>
    <scope>NUCLEOTIDE SEQUENCE</scope>
    <source>
        <tissue evidence="10">Fresh leaf tissue</tissue>
    </source>
</reference>
<feature type="domain" description="Myb-like" evidence="8">
    <location>
        <begin position="20"/>
        <end position="72"/>
    </location>
</feature>
<evidence type="ECO:0000256" key="2">
    <source>
        <dbReference type="ARBA" id="ARBA00022737"/>
    </source>
</evidence>
<evidence type="ECO:0000313" key="11">
    <source>
        <dbReference type="Proteomes" id="UP000729402"/>
    </source>
</evidence>
<protein>
    <submittedName>
        <fullName evidence="10">Uncharacterized protein</fullName>
    </submittedName>
</protein>
<reference evidence="10" key="1">
    <citation type="journal article" date="2021" name="bioRxiv">
        <title>Whole Genome Assembly and Annotation of Northern Wild Rice, Zizania palustris L., Supports a Whole Genome Duplication in the Zizania Genus.</title>
        <authorList>
            <person name="Haas M."/>
            <person name="Kono T."/>
            <person name="Macchietto M."/>
            <person name="Millas R."/>
            <person name="McGilp L."/>
            <person name="Shao M."/>
            <person name="Duquette J."/>
            <person name="Hirsch C.N."/>
            <person name="Kimball J."/>
        </authorList>
    </citation>
    <scope>NUCLEOTIDE SEQUENCE</scope>
    <source>
        <tissue evidence="10">Fresh leaf tissue</tissue>
    </source>
</reference>
<dbReference type="CDD" id="cd00167">
    <property type="entry name" value="SANT"/>
    <property type="match status" value="2"/>
</dbReference>
<dbReference type="GO" id="GO:0005634">
    <property type="term" value="C:nucleus"/>
    <property type="evidence" value="ECO:0007669"/>
    <property type="project" value="UniProtKB-SubCell"/>
</dbReference>
<keyword evidence="11" id="KW-1185">Reference proteome</keyword>
<evidence type="ECO:0000259" key="9">
    <source>
        <dbReference type="PROSITE" id="PS51294"/>
    </source>
</evidence>
<dbReference type="OrthoDB" id="2143914at2759"/>
<keyword evidence="5" id="KW-0804">Transcription</keyword>
<dbReference type="SMART" id="SM00717">
    <property type="entry name" value="SANT"/>
    <property type="match status" value="2"/>
</dbReference>
<sequence length="281" mass="30616">MTRKRPARGVDGDRGAGEVTAPLKRGPWTPEEDEVLARFVAKEGNGRWRTLPRRAGLLRCGKSCRLRWMNYLRPDIKRSPIANDEEDLILRLHRLLGNRWSLIAGRLPGRTDNEIKNYWNSHLSKKLIAQGIDPRTHRPLAAAADHSHAAAVATSDKTASPAKSPGLAPPPVQPCSPVAGTGIGDDRAHPAGEGGDFAGLLSPPDAEDFERFGDHQFCAEDAAAPGFDMGCASAIVDDDDFSSFLDSLINDEQFVDYFVEGNDQEHANGEIGQGHVLELKQ</sequence>
<dbReference type="PANTHER" id="PTHR47994:SF5">
    <property type="entry name" value="F14D16.11-RELATED"/>
    <property type="match status" value="1"/>
</dbReference>
<dbReference type="PROSITE" id="PS51294">
    <property type="entry name" value="HTH_MYB"/>
    <property type="match status" value="2"/>
</dbReference>
<proteinExistence type="predicted"/>
<dbReference type="InterPro" id="IPR015495">
    <property type="entry name" value="Myb_TF_plants"/>
</dbReference>
<keyword evidence="3" id="KW-0805">Transcription regulation</keyword>
<dbReference type="EMBL" id="JAAALK010000282">
    <property type="protein sequence ID" value="KAG8077644.1"/>
    <property type="molecule type" value="Genomic_DNA"/>
</dbReference>
<feature type="domain" description="HTH myb-type" evidence="9">
    <location>
        <begin position="20"/>
        <end position="72"/>
    </location>
</feature>
<evidence type="ECO:0000259" key="8">
    <source>
        <dbReference type="PROSITE" id="PS50090"/>
    </source>
</evidence>
<evidence type="ECO:0000313" key="10">
    <source>
        <dbReference type="EMBL" id="KAG8077644.1"/>
    </source>
</evidence>
<keyword evidence="2" id="KW-0677">Repeat</keyword>
<comment type="subcellular location">
    <subcellularLocation>
        <location evidence="1">Nucleus</location>
    </subcellularLocation>
</comment>
<feature type="domain" description="Myb-like" evidence="8">
    <location>
        <begin position="73"/>
        <end position="123"/>
    </location>
</feature>
<dbReference type="GO" id="GO:0003677">
    <property type="term" value="F:DNA binding"/>
    <property type="evidence" value="ECO:0007669"/>
    <property type="project" value="UniProtKB-KW"/>
</dbReference>
<dbReference type="PROSITE" id="PS50090">
    <property type="entry name" value="MYB_LIKE"/>
    <property type="match status" value="2"/>
</dbReference>
<feature type="region of interest" description="Disordered" evidence="7">
    <location>
        <begin position="1"/>
        <end position="28"/>
    </location>
</feature>
<keyword evidence="6" id="KW-0539">Nucleus</keyword>
<dbReference type="PANTHER" id="PTHR47994">
    <property type="entry name" value="F14D16.11-RELATED"/>
    <property type="match status" value="1"/>
</dbReference>
<organism evidence="10 11">
    <name type="scientific">Zizania palustris</name>
    <name type="common">Northern wild rice</name>
    <dbReference type="NCBI Taxonomy" id="103762"/>
    <lineage>
        <taxon>Eukaryota</taxon>
        <taxon>Viridiplantae</taxon>
        <taxon>Streptophyta</taxon>
        <taxon>Embryophyta</taxon>
        <taxon>Tracheophyta</taxon>
        <taxon>Spermatophyta</taxon>
        <taxon>Magnoliopsida</taxon>
        <taxon>Liliopsida</taxon>
        <taxon>Poales</taxon>
        <taxon>Poaceae</taxon>
        <taxon>BOP clade</taxon>
        <taxon>Oryzoideae</taxon>
        <taxon>Oryzeae</taxon>
        <taxon>Zizaniinae</taxon>
        <taxon>Zizania</taxon>
    </lineage>
</organism>
<feature type="region of interest" description="Disordered" evidence="7">
    <location>
        <begin position="142"/>
        <end position="202"/>
    </location>
</feature>
<dbReference type="FunFam" id="1.10.10.60:FF:000254">
    <property type="entry name" value="transcription repressor MYB5-like"/>
    <property type="match status" value="1"/>
</dbReference>
<accession>A0A8J5W591</accession>
<dbReference type="AlphaFoldDB" id="A0A8J5W591"/>
<keyword evidence="4" id="KW-0238">DNA-binding</keyword>
<dbReference type="InterPro" id="IPR001005">
    <property type="entry name" value="SANT/Myb"/>
</dbReference>
<evidence type="ECO:0000256" key="7">
    <source>
        <dbReference type="SAM" id="MobiDB-lite"/>
    </source>
</evidence>
<dbReference type="Proteomes" id="UP000729402">
    <property type="component" value="Unassembled WGS sequence"/>
</dbReference>
<evidence type="ECO:0000256" key="4">
    <source>
        <dbReference type="ARBA" id="ARBA00023125"/>
    </source>
</evidence>
<evidence type="ECO:0000256" key="3">
    <source>
        <dbReference type="ARBA" id="ARBA00023015"/>
    </source>
</evidence>
<evidence type="ECO:0000256" key="1">
    <source>
        <dbReference type="ARBA" id="ARBA00004123"/>
    </source>
</evidence>
<comment type="caution">
    <text evidence="10">The sequence shown here is derived from an EMBL/GenBank/DDBJ whole genome shotgun (WGS) entry which is preliminary data.</text>
</comment>
<feature type="domain" description="HTH myb-type" evidence="9">
    <location>
        <begin position="73"/>
        <end position="127"/>
    </location>
</feature>
<dbReference type="InterPro" id="IPR017930">
    <property type="entry name" value="Myb_dom"/>
</dbReference>
<gene>
    <name evidence="10" type="ORF">GUJ93_ZPchr0007g6360</name>
</gene>
<name>A0A8J5W591_ZIZPA</name>
<evidence type="ECO:0000256" key="6">
    <source>
        <dbReference type="ARBA" id="ARBA00023242"/>
    </source>
</evidence>
<feature type="compositionally biased region" description="Low complexity" evidence="7">
    <location>
        <begin position="142"/>
        <end position="156"/>
    </location>
</feature>
<dbReference type="FunFam" id="1.10.10.60:FF:000121">
    <property type="entry name" value="Myb transcription factor"/>
    <property type="match status" value="1"/>
</dbReference>
<evidence type="ECO:0000256" key="5">
    <source>
        <dbReference type="ARBA" id="ARBA00023163"/>
    </source>
</evidence>
<dbReference type="Pfam" id="PF00249">
    <property type="entry name" value="Myb_DNA-binding"/>
    <property type="match status" value="2"/>
</dbReference>